<protein>
    <submittedName>
        <fullName evidence="2">Uncharacterized protein</fullName>
    </submittedName>
</protein>
<dbReference type="EMBL" id="JACGWK010000007">
    <property type="protein sequence ID" value="KAL0342901.1"/>
    <property type="molecule type" value="Genomic_DNA"/>
</dbReference>
<feature type="region of interest" description="Disordered" evidence="1">
    <location>
        <begin position="31"/>
        <end position="52"/>
    </location>
</feature>
<evidence type="ECO:0000313" key="2">
    <source>
        <dbReference type="EMBL" id="KAL0342901.1"/>
    </source>
</evidence>
<dbReference type="GO" id="GO:0004190">
    <property type="term" value="F:aspartic-type endopeptidase activity"/>
    <property type="evidence" value="ECO:0007669"/>
    <property type="project" value="InterPro"/>
</dbReference>
<dbReference type="GO" id="GO:0006508">
    <property type="term" value="P:proteolysis"/>
    <property type="evidence" value="ECO:0007669"/>
    <property type="project" value="InterPro"/>
</dbReference>
<comment type="caution">
    <text evidence="2">The sequence shown here is derived from an EMBL/GenBank/DDBJ whole genome shotgun (WGS) entry which is preliminary data.</text>
</comment>
<dbReference type="CDD" id="cd00303">
    <property type="entry name" value="retropepsin_like"/>
    <property type="match status" value="1"/>
</dbReference>
<dbReference type="Pfam" id="PF08284">
    <property type="entry name" value="RVP_2"/>
    <property type="match status" value="1"/>
</dbReference>
<proteinExistence type="predicted"/>
<feature type="compositionally biased region" description="Pro residues" evidence="1">
    <location>
        <begin position="31"/>
        <end position="46"/>
    </location>
</feature>
<accession>A0AAW2NHX8</accession>
<sequence>MLLEAKLLDSPSGARRPLYVPPLHSVPAPSLPPLLPAPPPRPPPAPNQRGPLPIRRLSSVEMQARRAKGLCFNCDDPFTPGYRCRPKFLLLLSEDESLIVEPPAVIPDKHSASELVPPPPLPTVILSADSVSPSELFQLSLDALSGSPSPRTLRLRGSVCGFPVTILVDSGSSHNIIQPLIAHHLRLAVQPLAPFEVMVGNGDALCCSGFCPSVSLVLQGHSFTVPSIFCRFMGLTLSLAYNGCRPWVLSFRIFRCPLCISITRTPSLHLLVLLRFRLSPRPFTSLPYGCY</sequence>
<name>A0AAW2NHX8_9LAMI</name>
<reference evidence="2" key="1">
    <citation type="submission" date="2020-06" db="EMBL/GenBank/DDBJ databases">
        <authorList>
            <person name="Li T."/>
            <person name="Hu X."/>
            <person name="Zhang T."/>
            <person name="Song X."/>
            <person name="Zhang H."/>
            <person name="Dai N."/>
            <person name="Sheng W."/>
            <person name="Hou X."/>
            <person name="Wei L."/>
        </authorList>
    </citation>
    <scope>NUCLEOTIDE SEQUENCE</scope>
    <source>
        <strain evidence="2">G01</strain>
        <tissue evidence="2">Leaf</tissue>
    </source>
</reference>
<evidence type="ECO:0000256" key="1">
    <source>
        <dbReference type="SAM" id="MobiDB-lite"/>
    </source>
</evidence>
<dbReference type="AlphaFoldDB" id="A0AAW2NHX8"/>
<gene>
    <name evidence="2" type="ORF">Sangu_1177500</name>
</gene>
<reference evidence="2" key="2">
    <citation type="journal article" date="2024" name="Plant">
        <title>Genomic evolution and insights into agronomic trait innovations of Sesamum species.</title>
        <authorList>
            <person name="Miao H."/>
            <person name="Wang L."/>
            <person name="Qu L."/>
            <person name="Liu H."/>
            <person name="Sun Y."/>
            <person name="Le M."/>
            <person name="Wang Q."/>
            <person name="Wei S."/>
            <person name="Zheng Y."/>
            <person name="Lin W."/>
            <person name="Duan Y."/>
            <person name="Cao H."/>
            <person name="Xiong S."/>
            <person name="Wang X."/>
            <person name="Wei L."/>
            <person name="Li C."/>
            <person name="Ma Q."/>
            <person name="Ju M."/>
            <person name="Zhao R."/>
            <person name="Li G."/>
            <person name="Mu C."/>
            <person name="Tian Q."/>
            <person name="Mei H."/>
            <person name="Zhang T."/>
            <person name="Gao T."/>
            <person name="Zhang H."/>
        </authorList>
    </citation>
    <scope>NUCLEOTIDE SEQUENCE</scope>
    <source>
        <strain evidence="2">G01</strain>
    </source>
</reference>
<dbReference type="Gene3D" id="2.40.70.10">
    <property type="entry name" value="Acid Proteases"/>
    <property type="match status" value="1"/>
</dbReference>
<organism evidence="2">
    <name type="scientific">Sesamum angustifolium</name>
    <dbReference type="NCBI Taxonomy" id="2727405"/>
    <lineage>
        <taxon>Eukaryota</taxon>
        <taxon>Viridiplantae</taxon>
        <taxon>Streptophyta</taxon>
        <taxon>Embryophyta</taxon>
        <taxon>Tracheophyta</taxon>
        <taxon>Spermatophyta</taxon>
        <taxon>Magnoliopsida</taxon>
        <taxon>eudicotyledons</taxon>
        <taxon>Gunneridae</taxon>
        <taxon>Pentapetalae</taxon>
        <taxon>asterids</taxon>
        <taxon>lamiids</taxon>
        <taxon>Lamiales</taxon>
        <taxon>Pedaliaceae</taxon>
        <taxon>Sesamum</taxon>
    </lineage>
</organism>
<dbReference type="InterPro" id="IPR021109">
    <property type="entry name" value="Peptidase_aspartic_dom_sf"/>
</dbReference>
<dbReference type="InterPro" id="IPR001969">
    <property type="entry name" value="Aspartic_peptidase_AS"/>
</dbReference>
<dbReference type="PROSITE" id="PS00141">
    <property type="entry name" value="ASP_PROTEASE"/>
    <property type="match status" value="1"/>
</dbReference>